<dbReference type="RefSeq" id="WP_188492224.1">
    <property type="nucleotide sequence ID" value="NZ_BMCS01000003.1"/>
</dbReference>
<keyword evidence="1" id="KW-0677">Repeat</keyword>
<protein>
    <submittedName>
        <fullName evidence="5">Histidine kinase</fullName>
    </submittedName>
</protein>
<dbReference type="CDD" id="cd05401">
    <property type="entry name" value="NT_GlnE_GlnD_like"/>
    <property type="match status" value="1"/>
</dbReference>
<proteinExistence type="predicted"/>
<dbReference type="InterPro" id="IPR000644">
    <property type="entry name" value="CBS_dom"/>
</dbReference>
<evidence type="ECO:0000313" key="6">
    <source>
        <dbReference type="Proteomes" id="UP000632454"/>
    </source>
</evidence>
<reference evidence="6" key="1">
    <citation type="journal article" date="2019" name="Int. J. Syst. Evol. Microbiol.">
        <title>The Global Catalogue of Microorganisms (GCM) 10K type strain sequencing project: providing services to taxonomists for standard genome sequencing and annotation.</title>
        <authorList>
            <consortium name="The Broad Institute Genomics Platform"/>
            <consortium name="The Broad Institute Genome Sequencing Center for Infectious Disease"/>
            <person name="Wu L."/>
            <person name="Ma J."/>
        </authorList>
    </citation>
    <scope>NUCLEOTIDE SEQUENCE [LARGE SCALE GENOMIC DNA]</scope>
    <source>
        <strain evidence="6">CCM 7855</strain>
    </source>
</reference>
<dbReference type="Pfam" id="PF03445">
    <property type="entry name" value="DUF294"/>
    <property type="match status" value="1"/>
</dbReference>
<organism evidence="5 6">
    <name type="scientific">Williamsia phyllosphaerae</name>
    <dbReference type="NCBI Taxonomy" id="885042"/>
    <lineage>
        <taxon>Bacteria</taxon>
        <taxon>Bacillati</taxon>
        <taxon>Actinomycetota</taxon>
        <taxon>Actinomycetes</taxon>
        <taxon>Mycobacteriales</taxon>
        <taxon>Nocardiaceae</taxon>
        <taxon>Williamsia</taxon>
    </lineage>
</organism>
<dbReference type="SMART" id="SM00116">
    <property type="entry name" value="CBS"/>
    <property type="match status" value="2"/>
</dbReference>
<accession>A0ABQ1V7Z2</accession>
<keyword evidence="6" id="KW-1185">Reference proteome</keyword>
<dbReference type="Gene3D" id="2.60.120.10">
    <property type="entry name" value="Jelly Rolls"/>
    <property type="match status" value="1"/>
</dbReference>
<dbReference type="SUPFAM" id="SSF81301">
    <property type="entry name" value="Nucleotidyltransferase"/>
    <property type="match status" value="1"/>
</dbReference>
<comment type="caution">
    <text evidence="5">The sequence shown here is derived from an EMBL/GenBank/DDBJ whole genome shotgun (WGS) entry which is preliminary data.</text>
</comment>
<dbReference type="InterPro" id="IPR000595">
    <property type="entry name" value="cNMP-bd_dom"/>
</dbReference>
<evidence type="ECO:0000256" key="2">
    <source>
        <dbReference type="PROSITE-ProRule" id="PRU00703"/>
    </source>
</evidence>
<dbReference type="EMBL" id="BMCS01000003">
    <property type="protein sequence ID" value="GGF40191.1"/>
    <property type="molecule type" value="Genomic_DNA"/>
</dbReference>
<keyword evidence="2" id="KW-0129">CBS domain</keyword>
<dbReference type="PANTHER" id="PTHR48108">
    <property type="entry name" value="CBS DOMAIN-CONTAINING PROTEIN CBSX2, CHLOROPLASTIC"/>
    <property type="match status" value="1"/>
</dbReference>
<dbReference type="Pfam" id="PF10335">
    <property type="entry name" value="DUF294_C"/>
    <property type="match status" value="1"/>
</dbReference>
<evidence type="ECO:0000259" key="4">
    <source>
        <dbReference type="PROSITE" id="PS51371"/>
    </source>
</evidence>
<evidence type="ECO:0000256" key="1">
    <source>
        <dbReference type="ARBA" id="ARBA00022737"/>
    </source>
</evidence>
<evidence type="ECO:0000259" key="3">
    <source>
        <dbReference type="PROSITE" id="PS50042"/>
    </source>
</evidence>
<dbReference type="PROSITE" id="PS51371">
    <property type="entry name" value="CBS"/>
    <property type="match status" value="2"/>
</dbReference>
<gene>
    <name evidence="5" type="ORF">GCM10007298_39910</name>
</gene>
<name>A0ABQ1V7Z2_9NOCA</name>
<dbReference type="InterPro" id="IPR018821">
    <property type="entry name" value="DUF294_put_nucleoTrafse_sb-bd"/>
</dbReference>
<dbReference type="InterPro" id="IPR005105">
    <property type="entry name" value="GlnD_Uridyltrans_N"/>
</dbReference>
<sequence length="610" mass="65427">MTAVAQFLGLHPPFDALDPAALERLAARATVGEFAAGAEIFDGFRDTVEELAVVITGEVGLWSLPDHLDGEPDEILGPGGVFGYFSLLTNAARGPRAVAMAVSTICRIPSDSVHAVFSSMAGARFLAGQLRLPRRTESVRPRGGIVDELIRTAPVTGTPSMSVSEAARLMTARSRDYVVIPAGDGTVGVLTDSDIRSRVVAAGESGDIPVSRVVTPRARTVVTGTPAADALLQILEHGLGCLPVVDPGGRVIGVVGPGDFVSAPGGASVSLRHQIGRARSVETLSEQAQRMPYVVADLVRQGQPSHEVTAMLSLVHDAVVRRALELVLERHDEVDPDKLTWLSLGSNARREAVLSSDVDSAVALDESVSTPEQIAVYRVAFAEVDEILRRCGLAIDTNGAVASSTLFTRTHTQWRTAADQWLAAPLENKGMIMTSLMLDGRPIWGDRGLSGVAEVFGDLRSHPGTLRLLLAESLSTKARIRSMRDVLARRGGTFDIKAHALTPLVNIARWASLSVESLELDTRSRLRVAAGSPMLTEDNARVLIEVFDVLQKIRIDHQVAQLDQREAASDVLTMRRLSPLDRSLVAQGVREVSAIQRRMANLSHYTPVGE</sequence>
<dbReference type="GO" id="GO:0016301">
    <property type="term" value="F:kinase activity"/>
    <property type="evidence" value="ECO:0007669"/>
    <property type="project" value="UniProtKB-KW"/>
</dbReference>
<dbReference type="InterPro" id="IPR014710">
    <property type="entry name" value="RmlC-like_jellyroll"/>
</dbReference>
<keyword evidence="5" id="KW-0418">Kinase</keyword>
<dbReference type="InterPro" id="IPR043519">
    <property type="entry name" value="NT_sf"/>
</dbReference>
<feature type="domain" description="Cyclic nucleotide-binding" evidence="3">
    <location>
        <begin position="13"/>
        <end position="108"/>
    </location>
</feature>
<dbReference type="SUPFAM" id="SSF54631">
    <property type="entry name" value="CBS-domain pair"/>
    <property type="match status" value="1"/>
</dbReference>
<dbReference type="PANTHER" id="PTHR48108:SF26">
    <property type="entry name" value="CBS DOMAIN-CONTAINING PROTEIN DDB_G0289609"/>
    <property type="match status" value="1"/>
</dbReference>
<feature type="domain" description="CBS" evidence="4">
    <location>
        <begin position="150"/>
        <end position="208"/>
    </location>
</feature>
<dbReference type="InterPro" id="IPR018490">
    <property type="entry name" value="cNMP-bd_dom_sf"/>
</dbReference>
<evidence type="ECO:0000313" key="5">
    <source>
        <dbReference type="EMBL" id="GGF40191.1"/>
    </source>
</evidence>
<dbReference type="Pfam" id="PF00027">
    <property type="entry name" value="cNMP_binding"/>
    <property type="match status" value="1"/>
</dbReference>
<dbReference type="SUPFAM" id="SSF51206">
    <property type="entry name" value="cAMP-binding domain-like"/>
    <property type="match status" value="1"/>
</dbReference>
<dbReference type="Proteomes" id="UP000632454">
    <property type="component" value="Unassembled WGS sequence"/>
</dbReference>
<feature type="domain" description="CBS" evidence="4">
    <location>
        <begin position="214"/>
        <end position="271"/>
    </location>
</feature>
<dbReference type="InterPro" id="IPR046342">
    <property type="entry name" value="CBS_dom_sf"/>
</dbReference>
<dbReference type="Pfam" id="PF00571">
    <property type="entry name" value="CBS"/>
    <property type="match status" value="2"/>
</dbReference>
<keyword evidence="5" id="KW-0808">Transferase</keyword>
<dbReference type="Gene3D" id="3.10.580.10">
    <property type="entry name" value="CBS-domain"/>
    <property type="match status" value="1"/>
</dbReference>
<dbReference type="PROSITE" id="PS50042">
    <property type="entry name" value="CNMP_BINDING_3"/>
    <property type="match status" value="1"/>
</dbReference>
<dbReference type="InterPro" id="IPR051462">
    <property type="entry name" value="CBS_domain-containing"/>
</dbReference>